<evidence type="ECO:0000256" key="4">
    <source>
        <dbReference type="RuleBase" id="RU003684"/>
    </source>
</evidence>
<evidence type="ECO:0000313" key="7">
    <source>
        <dbReference type="Proteomes" id="UP000262825"/>
    </source>
</evidence>
<feature type="signal peptide" evidence="5">
    <location>
        <begin position="1"/>
        <end position="25"/>
    </location>
</feature>
<dbReference type="AlphaFoldDB" id="A0A376B3W4"/>
<dbReference type="PRINTS" id="PR00116">
    <property type="entry name" value="ARGINASE"/>
</dbReference>
<dbReference type="PROSITE" id="PS51409">
    <property type="entry name" value="ARGINASE_2"/>
    <property type="match status" value="1"/>
</dbReference>
<evidence type="ECO:0000256" key="2">
    <source>
        <dbReference type="ARBA" id="ARBA00022723"/>
    </source>
</evidence>
<dbReference type="Gene3D" id="3.40.800.10">
    <property type="entry name" value="Ureohydrolase domain"/>
    <property type="match status" value="1"/>
</dbReference>
<dbReference type="PANTHER" id="PTHR11358">
    <property type="entry name" value="ARGINASE/AGMATINASE"/>
    <property type="match status" value="1"/>
</dbReference>
<sequence length="415" mass="46046">MQFKYQLSLLLPLFLSFVGNNIVEAHKVIDNPTLEDIWDQDWPYQGVETFAHLPHTKCLLHPDVEFDIGIIGVPFDTATTYRPGARFGPSAIRKGSQRQNSLRGFNFRADINPYTSWAKVIDCGDIPVTPMDNDIALKMMTKAFESLLLERNGTANSTSSSGKTVLPPRLMSLGGDHSILLPILRALHKVYGRITVVHFDSHLDTWSAKTSYPGYWHSDTSEFTHGSMLWSAAKEGLLAESNNLHVGLRTRLAGWEDYDVDDDTGFTRIEADEILELGVKGMADKILSIVPKDKPVYVSVDIDVIDPGSAPGTGTMECGGFLTRELIYMLRQMENLNIVGGDVVEVAPAYDPLEITSLAGAQVAYELITNMVKHGPVDESLIKRTGSTELGDNVVVKDEEERIGSRVRHHIFNNF</sequence>
<dbReference type="Pfam" id="PF00491">
    <property type="entry name" value="Arginase"/>
    <property type="match status" value="1"/>
</dbReference>
<gene>
    <name evidence="6" type="ORF">SCODWIG_01137</name>
</gene>
<dbReference type="PANTHER" id="PTHR11358:SF26">
    <property type="entry name" value="GUANIDINO ACID HYDROLASE, MITOCHONDRIAL"/>
    <property type="match status" value="1"/>
</dbReference>
<dbReference type="InterPro" id="IPR005925">
    <property type="entry name" value="Agmatinase-rel"/>
</dbReference>
<evidence type="ECO:0000256" key="1">
    <source>
        <dbReference type="ARBA" id="ARBA00009227"/>
    </source>
</evidence>
<comment type="similarity">
    <text evidence="1">Belongs to the arginase family. Agmatinase subfamily.</text>
</comment>
<keyword evidence="2" id="KW-0479">Metal-binding</keyword>
<evidence type="ECO:0000313" key="6">
    <source>
        <dbReference type="EMBL" id="SSD59376.1"/>
    </source>
</evidence>
<dbReference type="GO" id="GO:0033389">
    <property type="term" value="P:putrescine biosynthetic process from arginine, via agmatine"/>
    <property type="evidence" value="ECO:0007669"/>
    <property type="project" value="TreeGrafter"/>
</dbReference>
<dbReference type="FunFam" id="3.40.800.10:FF:000014">
    <property type="entry name" value="Arginase family protein"/>
    <property type="match status" value="1"/>
</dbReference>
<evidence type="ECO:0000256" key="3">
    <source>
        <dbReference type="ARBA" id="ARBA00022801"/>
    </source>
</evidence>
<protein>
    <submittedName>
        <fullName evidence="6">Related to agmatinase</fullName>
    </submittedName>
</protein>
<dbReference type="InterPro" id="IPR006035">
    <property type="entry name" value="Ureohydrolase"/>
</dbReference>
<keyword evidence="3 4" id="KW-0378">Hydrolase</keyword>
<name>A0A376B3W4_9ASCO</name>
<dbReference type="VEuPathDB" id="FungiDB:SCODWIG_01137"/>
<organism evidence="6 7">
    <name type="scientific">Saccharomycodes ludwigii</name>
    <dbReference type="NCBI Taxonomy" id="36035"/>
    <lineage>
        <taxon>Eukaryota</taxon>
        <taxon>Fungi</taxon>
        <taxon>Dikarya</taxon>
        <taxon>Ascomycota</taxon>
        <taxon>Saccharomycotina</taxon>
        <taxon>Saccharomycetes</taxon>
        <taxon>Saccharomycodales</taxon>
        <taxon>Saccharomycodaceae</taxon>
        <taxon>Saccharomycodes</taxon>
    </lineage>
</organism>
<feature type="chain" id="PRO_5016936400" evidence="5">
    <location>
        <begin position="26"/>
        <end position="415"/>
    </location>
</feature>
<dbReference type="GO" id="GO:0008783">
    <property type="term" value="F:agmatinase activity"/>
    <property type="evidence" value="ECO:0007669"/>
    <property type="project" value="TreeGrafter"/>
</dbReference>
<dbReference type="PROSITE" id="PS01053">
    <property type="entry name" value="ARGINASE_1"/>
    <property type="match status" value="1"/>
</dbReference>
<evidence type="ECO:0000256" key="5">
    <source>
        <dbReference type="SAM" id="SignalP"/>
    </source>
</evidence>
<dbReference type="GO" id="GO:0046872">
    <property type="term" value="F:metal ion binding"/>
    <property type="evidence" value="ECO:0007669"/>
    <property type="project" value="UniProtKB-KW"/>
</dbReference>
<keyword evidence="7" id="KW-1185">Reference proteome</keyword>
<dbReference type="SUPFAM" id="SSF52768">
    <property type="entry name" value="Arginase/deacetylase"/>
    <property type="match status" value="1"/>
</dbReference>
<dbReference type="CDD" id="cd11592">
    <property type="entry name" value="Agmatinase_PAH"/>
    <property type="match status" value="1"/>
</dbReference>
<dbReference type="Proteomes" id="UP000262825">
    <property type="component" value="Unassembled WGS sequence"/>
</dbReference>
<proteinExistence type="inferred from homology"/>
<keyword evidence="5" id="KW-0732">Signal</keyword>
<reference evidence="7" key="1">
    <citation type="submission" date="2018-06" db="EMBL/GenBank/DDBJ databases">
        <authorList>
            <person name="Guldener U."/>
        </authorList>
    </citation>
    <scope>NUCLEOTIDE SEQUENCE [LARGE SCALE GENOMIC DNA]</scope>
    <source>
        <strain evidence="7">UTAD17</strain>
    </source>
</reference>
<dbReference type="NCBIfam" id="TIGR01230">
    <property type="entry name" value="agmatinase"/>
    <property type="match status" value="1"/>
</dbReference>
<dbReference type="InterPro" id="IPR020855">
    <property type="entry name" value="Ureohydrolase_Mn_BS"/>
</dbReference>
<dbReference type="OrthoDB" id="288726at2759"/>
<accession>A0A376B3W4</accession>
<dbReference type="EMBL" id="UFAJ01000132">
    <property type="protein sequence ID" value="SSD59376.1"/>
    <property type="molecule type" value="Genomic_DNA"/>
</dbReference>
<dbReference type="InterPro" id="IPR023696">
    <property type="entry name" value="Ureohydrolase_dom_sf"/>
</dbReference>